<organism evidence="1 2">
    <name type="scientific">Trachipleistophora hominis</name>
    <name type="common">Microsporidian parasite</name>
    <dbReference type="NCBI Taxonomy" id="72359"/>
    <lineage>
        <taxon>Eukaryota</taxon>
        <taxon>Fungi</taxon>
        <taxon>Fungi incertae sedis</taxon>
        <taxon>Microsporidia</taxon>
        <taxon>Pleistophoridae</taxon>
        <taxon>Trachipleistophora</taxon>
    </lineage>
</organism>
<dbReference type="EMBL" id="JH993859">
    <property type="protein sequence ID" value="ELQ76221.1"/>
    <property type="molecule type" value="Genomic_DNA"/>
</dbReference>
<dbReference type="Proteomes" id="UP000011185">
    <property type="component" value="Unassembled WGS sequence"/>
</dbReference>
<dbReference type="HOGENOM" id="CLU_2475143_0_0_1"/>
<protein>
    <submittedName>
        <fullName evidence="1">Uncharacterized protein</fullName>
    </submittedName>
</protein>
<evidence type="ECO:0000313" key="2">
    <source>
        <dbReference type="Proteomes" id="UP000011185"/>
    </source>
</evidence>
<dbReference type="InParanoid" id="L7JYW9"/>
<name>L7JYW9_TRAHO</name>
<gene>
    <name evidence="1" type="ORF">THOM_0782</name>
</gene>
<dbReference type="AlphaFoldDB" id="L7JYW9"/>
<keyword evidence="2" id="KW-1185">Reference proteome</keyword>
<proteinExistence type="predicted"/>
<dbReference type="VEuPathDB" id="MicrosporidiaDB:THOM_0782"/>
<sequence length="88" mass="10406">VKRKSIEESTSDGLYIRFSMHTRVFNIVVDITNDIKILIMKNAKIMMSSYSDENISRYFSELRRKLAHFMKHKGIGKGYIAKTKRKKY</sequence>
<evidence type="ECO:0000313" key="1">
    <source>
        <dbReference type="EMBL" id="ELQ76221.1"/>
    </source>
</evidence>
<feature type="non-terminal residue" evidence="1">
    <location>
        <position position="1"/>
    </location>
</feature>
<accession>L7JYW9</accession>
<reference evidence="1 2" key="1">
    <citation type="journal article" date="2012" name="PLoS Pathog.">
        <title>The genome of the obligate intracellular parasite Trachipleistophora hominis: new insights into microsporidian genome dynamics and reductive evolution.</title>
        <authorList>
            <person name="Heinz E."/>
            <person name="Williams T.A."/>
            <person name="Nakjang S."/>
            <person name="Noel C.J."/>
            <person name="Swan D.C."/>
            <person name="Goldberg A.V."/>
            <person name="Harris S.R."/>
            <person name="Weinmaier T."/>
            <person name="Markert S."/>
            <person name="Becher D."/>
            <person name="Bernhardt J."/>
            <person name="Dagan T."/>
            <person name="Hacker C."/>
            <person name="Lucocq J.M."/>
            <person name="Schweder T."/>
            <person name="Rattei T."/>
            <person name="Hall N."/>
            <person name="Hirt R.P."/>
            <person name="Embley T.M."/>
        </authorList>
    </citation>
    <scope>NUCLEOTIDE SEQUENCE [LARGE SCALE GENOMIC DNA]</scope>
</reference>